<evidence type="ECO:0000313" key="2">
    <source>
        <dbReference type="EMBL" id="CAK8675081.1"/>
    </source>
</evidence>
<evidence type="ECO:0000313" key="3">
    <source>
        <dbReference type="Proteomes" id="UP001642483"/>
    </source>
</evidence>
<proteinExistence type="predicted"/>
<dbReference type="PANTHER" id="PTHR36872:SF1">
    <property type="entry name" value="GENE 5901-RELATED"/>
    <property type="match status" value="1"/>
</dbReference>
<dbReference type="EMBL" id="CAWYQH010000013">
    <property type="protein sequence ID" value="CAK8675081.1"/>
    <property type="molecule type" value="Genomic_DNA"/>
</dbReference>
<sequence length="109" mass="12369">MAIDEPMTPHIFDKLTTCDPELAWELCRNYVGFQLLGKDAVTVPFLDEAYHYVPFGVIVKQKKRSSISGSKKSSYAIIGAMANVTAPQVDKTAFRQKPERVHEYTFNDR</sequence>
<comment type="caution">
    <text evidence="2">The sequence shown here is derived from an EMBL/GenBank/DDBJ whole genome shotgun (WGS) entry which is preliminary data.</text>
</comment>
<dbReference type="Pfam" id="PF15668">
    <property type="entry name" value="DUF4663"/>
    <property type="match status" value="1"/>
</dbReference>
<accession>A0ABP0F8H4</accession>
<evidence type="ECO:0000313" key="1">
    <source>
        <dbReference type="EMBL" id="CAK8674940.1"/>
    </source>
</evidence>
<reference evidence="2 3" key="1">
    <citation type="submission" date="2024-02" db="EMBL/GenBank/DDBJ databases">
        <authorList>
            <person name="Daric V."/>
            <person name="Darras S."/>
        </authorList>
    </citation>
    <scope>NUCLEOTIDE SEQUENCE [LARGE SCALE GENOMIC DNA]</scope>
</reference>
<organism evidence="2 3">
    <name type="scientific">Clavelina lepadiformis</name>
    <name type="common">Light-bulb sea squirt</name>
    <name type="synonym">Ascidia lepadiformis</name>
    <dbReference type="NCBI Taxonomy" id="159417"/>
    <lineage>
        <taxon>Eukaryota</taxon>
        <taxon>Metazoa</taxon>
        <taxon>Chordata</taxon>
        <taxon>Tunicata</taxon>
        <taxon>Ascidiacea</taxon>
        <taxon>Aplousobranchia</taxon>
        <taxon>Clavelinidae</taxon>
        <taxon>Clavelina</taxon>
    </lineage>
</organism>
<dbReference type="Proteomes" id="UP001642483">
    <property type="component" value="Unassembled WGS sequence"/>
</dbReference>
<dbReference type="EMBL" id="CAWYQH010000013">
    <property type="protein sequence ID" value="CAK8674940.1"/>
    <property type="molecule type" value="Genomic_DNA"/>
</dbReference>
<keyword evidence="3" id="KW-1185">Reference proteome</keyword>
<dbReference type="PANTHER" id="PTHR36872">
    <property type="entry name" value="GENE 5901-RELATED"/>
    <property type="match status" value="1"/>
</dbReference>
<gene>
    <name evidence="1" type="ORF">CVLEPA_LOCUS4586</name>
    <name evidence="2" type="ORF">CVLEPA_LOCUS4702</name>
</gene>
<protein>
    <submittedName>
        <fullName evidence="2">Uncharacterized protein</fullName>
    </submittedName>
</protein>
<name>A0ABP0F8H4_CLALP</name>
<dbReference type="InterPro" id="IPR031366">
    <property type="entry name" value="DUF4663"/>
</dbReference>